<evidence type="ECO:0000256" key="5">
    <source>
        <dbReference type="ARBA" id="ARBA00022801"/>
    </source>
</evidence>
<dbReference type="SMART" id="SM00559">
    <property type="entry name" value="Ku78"/>
    <property type="match status" value="1"/>
</dbReference>
<dbReference type="Pfam" id="PF03731">
    <property type="entry name" value="Ku_N"/>
    <property type="match status" value="1"/>
</dbReference>
<feature type="region of interest" description="Disordered" evidence="12">
    <location>
        <begin position="1"/>
        <end position="24"/>
    </location>
</feature>
<keyword evidence="10" id="KW-0234">DNA repair</keyword>
<dbReference type="SUPFAM" id="SSF100939">
    <property type="entry name" value="SPOC domain-like"/>
    <property type="match status" value="1"/>
</dbReference>
<sequence length="683" mass="79231">MDFDDNLSEFDKNSNPDDQDDVGFGLDAKELKELEYTSDAVIFAIDCRESMFEPNEYNEGGLSNFATVIKAAAGFLKSKIISSESDQTGIVLYNSGQTQNSMNFEGVYIMNSLDRPNAETIKFLETLIDTKNLRFKSSEKEMQLSELLWTCEEQFSKLGEITGPEEKSKSKTMDINSFSKRIFLFTNEENPMSENARNQEEAIERGQKLTEKDIEIELFPMSNPHEEKTKFDVDLYFSNIVNMEDSDLEDAYLRIQDLSKRIRLKEFKKRVLGKCMFSMTKSMNVGLKFYNLTKTTKKPTAKFINKSTGKELKSLTKYTCKESGKTLYKSQIGSHYPVKKQKVMISELDMKKIKHFEASGMKLIGFKPKDSIKIYQNIRPSYFIYPDEKVMKGSSKTFHAMIESLIKKNKVAYVRFVPREGAMVRFCYLVPQKEKRLKQDSDEYSPPGFHLIFIPYAEDMRNLEEEFTHKEKLAEIDKEDGRAAKLFVKNMTVDFNSRNFENPSIQKFYSGLQSMALEEKQPEEIQDTLEPDREGMKAMQKVVDHMKDVFKLDAIPKRVIKEKKPKRKREEDKEDSKEETKQEAEGEDVQMEIENGNESNQDSPPKPSRGKRVKKENMNDENIEIPKVYSDTKIKEMINSDEMINLSVKVLREACLQRNIPKMIRATKRSMIKALTKFIKEKE</sequence>
<comment type="caution">
    <text evidence="14">The sequence shown here is derived from an EMBL/GenBank/DDBJ whole genome shotgun (WGS) entry which is preliminary data.</text>
</comment>
<dbReference type="Gene3D" id="3.40.50.410">
    <property type="entry name" value="von Willebrand factor, type A domain"/>
    <property type="match status" value="1"/>
</dbReference>
<dbReference type="InterPro" id="IPR005160">
    <property type="entry name" value="Ku_C"/>
</dbReference>
<dbReference type="PANTHER" id="PTHR12604">
    <property type="entry name" value="KU AUTOANTIGEN DNA HELICASE"/>
    <property type="match status" value="1"/>
</dbReference>
<dbReference type="GO" id="GO:0003684">
    <property type="term" value="F:damaged DNA binding"/>
    <property type="evidence" value="ECO:0007669"/>
    <property type="project" value="InterPro"/>
</dbReference>
<keyword evidence="9" id="KW-0233">DNA recombination</keyword>
<dbReference type="GO" id="GO:0005524">
    <property type="term" value="F:ATP binding"/>
    <property type="evidence" value="ECO:0007669"/>
    <property type="project" value="UniProtKB-KW"/>
</dbReference>
<feature type="compositionally biased region" description="Basic and acidic residues" evidence="12">
    <location>
        <begin position="568"/>
        <end position="584"/>
    </location>
</feature>
<name>A0AAD1U779_EUPCR</name>
<evidence type="ECO:0000256" key="1">
    <source>
        <dbReference type="ARBA" id="ARBA00004123"/>
    </source>
</evidence>
<organism evidence="14 15">
    <name type="scientific">Euplotes crassus</name>
    <dbReference type="NCBI Taxonomy" id="5936"/>
    <lineage>
        <taxon>Eukaryota</taxon>
        <taxon>Sar</taxon>
        <taxon>Alveolata</taxon>
        <taxon>Ciliophora</taxon>
        <taxon>Intramacronucleata</taxon>
        <taxon>Spirotrichea</taxon>
        <taxon>Hypotrichia</taxon>
        <taxon>Euplotida</taxon>
        <taxon>Euplotidae</taxon>
        <taxon>Moneuplotes</taxon>
    </lineage>
</organism>
<dbReference type="Pfam" id="PF03730">
    <property type="entry name" value="Ku_C"/>
    <property type="match status" value="1"/>
</dbReference>
<dbReference type="EMBL" id="CAMPGE010001542">
    <property type="protein sequence ID" value="CAI2360334.1"/>
    <property type="molecule type" value="Genomic_DNA"/>
</dbReference>
<dbReference type="GO" id="GO:0043564">
    <property type="term" value="C:Ku70:Ku80 complex"/>
    <property type="evidence" value="ECO:0007669"/>
    <property type="project" value="InterPro"/>
</dbReference>
<dbReference type="InterPro" id="IPR036465">
    <property type="entry name" value="vWFA_dom_sf"/>
</dbReference>
<evidence type="ECO:0000256" key="12">
    <source>
        <dbReference type="SAM" id="MobiDB-lite"/>
    </source>
</evidence>
<dbReference type="InterPro" id="IPR002035">
    <property type="entry name" value="VWF_A"/>
</dbReference>
<evidence type="ECO:0000256" key="6">
    <source>
        <dbReference type="ARBA" id="ARBA00022806"/>
    </source>
</evidence>
<dbReference type="InterPro" id="IPR016194">
    <property type="entry name" value="SPOC-like_C_dom_sf"/>
</dbReference>
<dbReference type="InterPro" id="IPR047087">
    <property type="entry name" value="KU70_core_dom"/>
</dbReference>
<dbReference type="Gene3D" id="1.10.1600.10">
    <property type="match status" value="1"/>
</dbReference>
<proteinExistence type="inferred from homology"/>
<dbReference type="Gene3D" id="2.40.290.10">
    <property type="match status" value="1"/>
</dbReference>
<dbReference type="GO" id="GO:0042162">
    <property type="term" value="F:telomeric DNA binding"/>
    <property type="evidence" value="ECO:0007669"/>
    <property type="project" value="InterPro"/>
</dbReference>
<evidence type="ECO:0000256" key="9">
    <source>
        <dbReference type="ARBA" id="ARBA00023172"/>
    </source>
</evidence>
<evidence type="ECO:0000256" key="7">
    <source>
        <dbReference type="ARBA" id="ARBA00022840"/>
    </source>
</evidence>
<dbReference type="InterPro" id="IPR027388">
    <property type="entry name" value="Ku70_bridge/pillars_dom_sf"/>
</dbReference>
<evidence type="ECO:0000256" key="11">
    <source>
        <dbReference type="ARBA" id="ARBA00023242"/>
    </source>
</evidence>
<dbReference type="NCBIfam" id="TIGR00578">
    <property type="entry name" value="ku70"/>
    <property type="match status" value="1"/>
</dbReference>
<dbReference type="GO" id="GO:0000723">
    <property type="term" value="P:telomere maintenance"/>
    <property type="evidence" value="ECO:0007669"/>
    <property type="project" value="InterPro"/>
</dbReference>
<keyword evidence="8" id="KW-0238">DNA-binding</keyword>
<dbReference type="InterPro" id="IPR005161">
    <property type="entry name" value="Ku_N"/>
</dbReference>
<evidence type="ECO:0000256" key="8">
    <source>
        <dbReference type="ARBA" id="ARBA00023125"/>
    </source>
</evidence>
<feature type="region of interest" description="Disordered" evidence="12">
    <location>
        <begin position="561"/>
        <end position="619"/>
    </location>
</feature>
<dbReference type="GO" id="GO:0006303">
    <property type="term" value="P:double-strand break repair via nonhomologous end joining"/>
    <property type="evidence" value="ECO:0007669"/>
    <property type="project" value="InterPro"/>
</dbReference>
<accession>A0AAD1U779</accession>
<keyword evidence="4" id="KW-0227">DNA damage</keyword>
<dbReference type="SUPFAM" id="SSF53300">
    <property type="entry name" value="vWA-like"/>
    <property type="match status" value="1"/>
</dbReference>
<dbReference type="InterPro" id="IPR006165">
    <property type="entry name" value="Ku70"/>
</dbReference>
<dbReference type="Proteomes" id="UP001295684">
    <property type="component" value="Unassembled WGS sequence"/>
</dbReference>
<evidence type="ECO:0000259" key="13">
    <source>
        <dbReference type="PROSITE" id="PS50234"/>
    </source>
</evidence>
<comment type="similarity">
    <text evidence="2">Belongs to the ku70 family.</text>
</comment>
<gene>
    <name evidence="14" type="ORF">ECRASSUSDP1_LOCUS1635</name>
</gene>
<dbReference type="Gene3D" id="4.10.970.10">
    <property type="entry name" value="Ku70, bridge and pillars"/>
    <property type="match status" value="1"/>
</dbReference>
<dbReference type="GO" id="GO:0016787">
    <property type="term" value="F:hydrolase activity"/>
    <property type="evidence" value="ECO:0007669"/>
    <property type="project" value="UniProtKB-KW"/>
</dbReference>
<dbReference type="AlphaFoldDB" id="A0AAD1U779"/>
<dbReference type="PANTHER" id="PTHR12604:SF2">
    <property type="entry name" value="X-RAY REPAIR CROSS-COMPLEMENTING PROTEIN 6"/>
    <property type="match status" value="1"/>
</dbReference>
<protein>
    <recommendedName>
        <fullName evidence="13">VWFA domain-containing protein</fullName>
    </recommendedName>
</protein>
<evidence type="ECO:0000256" key="4">
    <source>
        <dbReference type="ARBA" id="ARBA00022763"/>
    </source>
</evidence>
<dbReference type="FunFam" id="2.40.290.10:FF:000001">
    <property type="entry name" value="X-ray repair cross complementing 6"/>
    <property type="match status" value="1"/>
</dbReference>
<dbReference type="Pfam" id="PF02735">
    <property type="entry name" value="Ku"/>
    <property type="match status" value="1"/>
</dbReference>
<evidence type="ECO:0000256" key="10">
    <source>
        <dbReference type="ARBA" id="ARBA00023204"/>
    </source>
</evidence>
<evidence type="ECO:0000256" key="3">
    <source>
        <dbReference type="ARBA" id="ARBA00022741"/>
    </source>
</evidence>
<keyword evidence="3" id="KW-0547">Nucleotide-binding</keyword>
<dbReference type="InterPro" id="IPR006164">
    <property type="entry name" value="DNA_bd_Ku70/Ku80"/>
</dbReference>
<dbReference type="GO" id="GO:0003678">
    <property type="term" value="F:DNA helicase activity"/>
    <property type="evidence" value="ECO:0007669"/>
    <property type="project" value="InterPro"/>
</dbReference>
<evidence type="ECO:0000256" key="2">
    <source>
        <dbReference type="ARBA" id="ARBA00005240"/>
    </source>
</evidence>
<dbReference type="PROSITE" id="PS50234">
    <property type="entry name" value="VWFA"/>
    <property type="match status" value="1"/>
</dbReference>
<dbReference type="GO" id="GO:0003690">
    <property type="term" value="F:double-stranded DNA binding"/>
    <property type="evidence" value="ECO:0007669"/>
    <property type="project" value="TreeGrafter"/>
</dbReference>
<keyword evidence="11" id="KW-0539">Nucleus</keyword>
<keyword evidence="6" id="KW-0347">Helicase</keyword>
<feature type="domain" description="VWFA" evidence="13">
    <location>
        <begin position="40"/>
        <end position="271"/>
    </location>
</feature>
<dbReference type="GO" id="GO:0006310">
    <property type="term" value="P:DNA recombination"/>
    <property type="evidence" value="ECO:0007669"/>
    <property type="project" value="UniProtKB-KW"/>
</dbReference>
<keyword evidence="7" id="KW-0067">ATP-binding</keyword>
<keyword evidence="15" id="KW-1185">Reference proteome</keyword>
<reference evidence="14" key="1">
    <citation type="submission" date="2023-07" db="EMBL/GenBank/DDBJ databases">
        <authorList>
            <consortium name="AG Swart"/>
            <person name="Singh M."/>
            <person name="Singh A."/>
            <person name="Seah K."/>
            <person name="Emmerich C."/>
        </authorList>
    </citation>
    <scope>NUCLEOTIDE SEQUENCE</scope>
    <source>
        <strain evidence="14">DP1</strain>
    </source>
</reference>
<comment type="subcellular location">
    <subcellularLocation>
        <location evidence="1">Nucleus</location>
    </subcellularLocation>
</comment>
<evidence type="ECO:0000313" key="14">
    <source>
        <dbReference type="EMBL" id="CAI2360334.1"/>
    </source>
</evidence>
<dbReference type="PIRSF" id="PIRSF003033">
    <property type="entry name" value="Ku70"/>
    <property type="match status" value="1"/>
</dbReference>
<dbReference type="CDD" id="cd00788">
    <property type="entry name" value="KU70"/>
    <property type="match status" value="1"/>
</dbReference>
<evidence type="ECO:0000313" key="15">
    <source>
        <dbReference type="Proteomes" id="UP001295684"/>
    </source>
</evidence>
<keyword evidence="5" id="KW-0378">Hydrolase</keyword>